<reference evidence="1 2" key="1">
    <citation type="submission" date="2019-05" db="EMBL/GenBank/DDBJ databases">
        <title>Another draft genome of Portunus trituberculatus and its Hox gene families provides insights of decapod evolution.</title>
        <authorList>
            <person name="Jeong J.-H."/>
            <person name="Song I."/>
            <person name="Kim S."/>
            <person name="Choi T."/>
            <person name="Kim D."/>
            <person name="Ryu S."/>
            <person name="Kim W."/>
        </authorList>
    </citation>
    <scope>NUCLEOTIDE SEQUENCE [LARGE SCALE GENOMIC DNA]</scope>
    <source>
        <tissue evidence="1">Muscle</tissue>
    </source>
</reference>
<keyword evidence="2" id="KW-1185">Reference proteome</keyword>
<evidence type="ECO:0000313" key="2">
    <source>
        <dbReference type="Proteomes" id="UP000324222"/>
    </source>
</evidence>
<gene>
    <name evidence="1" type="ORF">E2C01_062674</name>
</gene>
<accession>A0A5B7HBR7</accession>
<proteinExistence type="predicted"/>
<dbReference type="Proteomes" id="UP000324222">
    <property type="component" value="Unassembled WGS sequence"/>
</dbReference>
<comment type="caution">
    <text evidence="1">The sequence shown here is derived from an EMBL/GenBank/DDBJ whole genome shotgun (WGS) entry which is preliminary data.</text>
</comment>
<evidence type="ECO:0000313" key="1">
    <source>
        <dbReference type="EMBL" id="MPC68472.1"/>
    </source>
</evidence>
<dbReference type="EMBL" id="VSRR010027902">
    <property type="protein sequence ID" value="MPC68472.1"/>
    <property type="molecule type" value="Genomic_DNA"/>
</dbReference>
<organism evidence="1 2">
    <name type="scientific">Portunus trituberculatus</name>
    <name type="common">Swimming crab</name>
    <name type="synonym">Neptunus trituberculatus</name>
    <dbReference type="NCBI Taxonomy" id="210409"/>
    <lineage>
        <taxon>Eukaryota</taxon>
        <taxon>Metazoa</taxon>
        <taxon>Ecdysozoa</taxon>
        <taxon>Arthropoda</taxon>
        <taxon>Crustacea</taxon>
        <taxon>Multicrustacea</taxon>
        <taxon>Malacostraca</taxon>
        <taxon>Eumalacostraca</taxon>
        <taxon>Eucarida</taxon>
        <taxon>Decapoda</taxon>
        <taxon>Pleocyemata</taxon>
        <taxon>Brachyura</taxon>
        <taxon>Eubrachyura</taxon>
        <taxon>Portunoidea</taxon>
        <taxon>Portunidae</taxon>
        <taxon>Portuninae</taxon>
        <taxon>Portunus</taxon>
    </lineage>
</organism>
<protein>
    <submittedName>
        <fullName evidence="1">Uncharacterized protein</fullName>
    </submittedName>
</protein>
<sequence length="15" mass="1536">MTPSLCPSLPSSQST</sequence>
<name>A0A5B7HBR7_PORTR</name>